<dbReference type="PANTHER" id="PTHR15933:SF20">
    <property type="entry name" value="F-BOX DOMAIN-CONTAINING PROTEIN"/>
    <property type="match status" value="1"/>
</dbReference>
<proteinExistence type="predicted"/>
<dbReference type="InterPro" id="IPR001810">
    <property type="entry name" value="F-box_dom"/>
</dbReference>
<dbReference type="OrthoDB" id="5918172at2759"/>
<dbReference type="InterPro" id="IPR031890">
    <property type="entry name" value="Fbxo30/Fbxo40"/>
</dbReference>
<feature type="domain" description="F-box" evidence="1">
    <location>
        <begin position="15"/>
        <end position="115"/>
    </location>
</feature>
<dbReference type="AlphaFoldDB" id="A0A7R9GI13"/>
<sequence>MGLESVDPEWVLKVVLVDIISHLDSGSLLNLSLTSKIIRDVIALELDNKGIVVPRWRRRGNNLPGWEVSEFVWKLSTGFEAVRDWKFEDNLHAVTEHLKTCPCFVRSVPTEIVMLCGKVGDPVSSHRYLFCRVVFI</sequence>
<dbReference type="EMBL" id="OA885352">
    <property type="protein sequence ID" value="CAD7281944.1"/>
    <property type="molecule type" value="Genomic_DNA"/>
</dbReference>
<evidence type="ECO:0000259" key="1">
    <source>
        <dbReference type="Pfam" id="PF15966"/>
    </source>
</evidence>
<dbReference type="Pfam" id="PF15966">
    <property type="entry name" value="F-box_4"/>
    <property type="match status" value="1"/>
</dbReference>
<evidence type="ECO:0000313" key="3">
    <source>
        <dbReference type="Proteomes" id="UP000678499"/>
    </source>
</evidence>
<dbReference type="EMBL" id="CAJPEX010003315">
    <property type="protein sequence ID" value="CAG0922096.1"/>
    <property type="molecule type" value="Genomic_DNA"/>
</dbReference>
<gene>
    <name evidence="2" type="ORF">NMOB1V02_LOCUS9578</name>
</gene>
<name>A0A7R9GI13_9CRUS</name>
<dbReference type="Proteomes" id="UP000678499">
    <property type="component" value="Unassembled WGS sequence"/>
</dbReference>
<protein>
    <recommendedName>
        <fullName evidence="1">F-box domain-containing protein</fullName>
    </recommendedName>
</protein>
<accession>A0A7R9GI13</accession>
<dbReference type="GO" id="GO:0061630">
    <property type="term" value="F:ubiquitin protein ligase activity"/>
    <property type="evidence" value="ECO:0007669"/>
    <property type="project" value="InterPro"/>
</dbReference>
<dbReference type="PANTHER" id="PTHR15933">
    <property type="entry name" value="PROTEIN CBG16327"/>
    <property type="match status" value="1"/>
</dbReference>
<reference evidence="2" key="1">
    <citation type="submission" date="2020-11" db="EMBL/GenBank/DDBJ databases">
        <authorList>
            <person name="Tran Van P."/>
        </authorList>
    </citation>
    <scope>NUCLEOTIDE SEQUENCE</scope>
</reference>
<keyword evidence="3" id="KW-1185">Reference proteome</keyword>
<evidence type="ECO:0000313" key="2">
    <source>
        <dbReference type="EMBL" id="CAD7281944.1"/>
    </source>
</evidence>
<organism evidence="2">
    <name type="scientific">Notodromas monacha</name>
    <dbReference type="NCBI Taxonomy" id="399045"/>
    <lineage>
        <taxon>Eukaryota</taxon>
        <taxon>Metazoa</taxon>
        <taxon>Ecdysozoa</taxon>
        <taxon>Arthropoda</taxon>
        <taxon>Crustacea</taxon>
        <taxon>Oligostraca</taxon>
        <taxon>Ostracoda</taxon>
        <taxon>Podocopa</taxon>
        <taxon>Podocopida</taxon>
        <taxon>Cypridocopina</taxon>
        <taxon>Cypridoidea</taxon>
        <taxon>Cyprididae</taxon>
        <taxon>Notodromas</taxon>
    </lineage>
</organism>